<evidence type="ECO:0000256" key="1">
    <source>
        <dbReference type="SAM" id="Coils"/>
    </source>
</evidence>
<evidence type="ECO:0000313" key="3">
    <source>
        <dbReference type="Proteomes" id="UP000273022"/>
    </source>
</evidence>
<gene>
    <name evidence="2" type="ORF">D5R81_07510</name>
</gene>
<dbReference type="RefSeq" id="WP_121853036.1">
    <property type="nucleotide sequence ID" value="NZ_CP037952.1"/>
</dbReference>
<protein>
    <submittedName>
        <fullName evidence="2">Uncharacterized protein</fullName>
    </submittedName>
</protein>
<dbReference type="EMBL" id="QYYH01000036">
    <property type="protein sequence ID" value="RJY17822.1"/>
    <property type="molecule type" value="Genomic_DNA"/>
</dbReference>
<proteinExistence type="predicted"/>
<comment type="caution">
    <text evidence="2">The sequence shown here is derived from an EMBL/GenBank/DDBJ whole genome shotgun (WGS) entry which is preliminary data.</text>
</comment>
<evidence type="ECO:0000313" key="2">
    <source>
        <dbReference type="EMBL" id="RJY17822.1"/>
    </source>
</evidence>
<name>A0A3A6UJV6_9GAMM</name>
<accession>A0A3A6UJV6</accession>
<reference evidence="2 3" key="1">
    <citation type="submission" date="2018-09" db="EMBL/GenBank/DDBJ databases">
        <title>Phylogeny of the Shewanellaceae, and recommendation for two new genera, Pseudoshewanella and Parashewanella.</title>
        <authorList>
            <person name="Wang G."/>
        </authorList>
    </citation>
    <scope>NUCLEOTIDE SEQUENCE [LARGE SCALE GENOMIC DNA]</scope>
    <source>
        <strain evidence="2 3">KCTC 22492</strain>
    </source>
</reference>
<sequence length="524" mass="59403">MSILSAAQLEQFITARGADCINPDSLFPESFFEIDLDGNGIYRVEFKRSNQEIEVSPMCSCANTAVDQESQAKALSTLFKSQLPTWFASTKSTGGKTGKLKLYLLPNERHSDNANADNLIKEYGFVAVDCPCLKKYRLSLPVVTAFKRFMVGELEENTVVKVAGNHGFDPVTPYLNIARQKKAHNKEKREKDELERVAQIKAALKRKAQQLQRQSTSLEFDSNLPVKLKSALERLVIDEVDETFVMEMALRMNISEIAIVAALETVEKKKAHNEKCAQEKQILLDKQIAQRKADEELKELEKQKMAKWLLEKRAKEAEEIKNNQEYVEKALALLETTTKGRGHALLVEAAGRLQKNQITIEAFEFMRQKYSESQSFRIFPMENNIEAETEVEAETETGNETETETGIETETEAFTGKETASASDEKNWEALAPQLNINDLELSEEARGDKILTMLMDMDINQHVDESANISFEEQGYKQRAAEFNALTNEHEEQQIESLELFSKEEWASFSEKVTPLMKGEEAL</sequence>
<keyword evidence="1" id="KW-0175">Coiled coil</keyword>
<dbReference type="AlphaFoldDB" id="A0A3A6UJV6"/>
<dbReference type="Proteomes" id="UP000273022">
    <property type="component" value="Unassembled WGS sequence"/>
</dbReference>
<organism evidence="2 3">
    <name type="scientific">Parashewanella spongiae</name>
    <dbReference type="NCBI Taxonomy" id="342950"/>
    <lineage>
        <taxon>Bacteria</taxon>
        <taxon>Pseudomonadati</taxon>
        <taxon>Pseudomonadota</taxon>
        <taxon>Gammaproteobacteria</taxon>
        <taxon>Alteromonadales</taxon>
        <taxon>Shewanellaceae</taxon>
        <taxon>Parashewanella</taxon>
    </lineage>
</organism>
<feature type="coiled-coil region" evidence="1">
    <location>
        <begin position="177"/>
        <end position="221"/>
    </location>
</feature>
<keyword evidence="3" id="KW-1185">Reference proteome</keyword>